<reference evidence="1 2" key="1">
    <citation type="journal article" date="2019" name="PLoS Negl. Trop. Dis.">
        <title>Whole genome sequencing of Entamoeba nuttalli reveals mammalian host-related molecular signatures and a novel octapeptide-repeat surface protein.</title>
        <authorList>
            <person name="Tanaka M."/>
            <person name="Makiuchi T."/>
            <person name="Komiyama T."/>
            <person name="Shiina T."/>
            <person name="Osaki K."/>
            <person name="Tachibana H."/>
        </authorList>
    </citation>
    <scope>NUCLEOTIDE SEQUENCE [LARGE SCALE GENOMIC DNA]</scope>
    <source>
        <strain evidence="1 2">P19-061405</strain>
    </source>
</reference>
<comment type="caution">
    <text evidence="1">The sequence shown here is derived from an EMBL/GenBank/DDBJ whole genome shotgun (WGS) entry which is preliminary data.</text>
</comment>
<dbReference type="EMBL" id="BAAFRS010000259">
    <property type="protein sequence ID" value="GAB1225695.1"/>
    <property type="molecule type" value="Genomic_DNA"/>
</dbReference>
<organism evidence="1 2">
    <name type="scientific">Entamoeba nuttalli</name>
    <dbReference type="NCBI Taxonomy" id="412467"/>
    <lineage>
        <taxon>Eukaryota</taxon>
        <taxon>Amoebozoa</taxon>
        <taxon>Evosea</taxon>
        <taxon>Archamoebae</taxon>
        <taxon>Mastigamoebida</taxon>
        <taxon>Entamoebidae</taxon>
        <taxon>Entamoeba</taxon>
    </lineage>
</organism>
<proteinExistence type="predicted"/>
<evidence type="ECO:0008006" key="3">
    <source>
        <dbReference type="Google" id="ProtNLM"/>
    </source>
</evidence>
<accession>A0ABQ0DS66</accession>
<sequence length="239" mass="28032">MSKSEVYNKIIQLIDKIGTTEIKNAMSFMFASLYEKIINIEVQLNSSINLIDQQYLREIEEINQDNKINEFIIQNLDQIETWNGYNHAKVIYKGDSIPQPQVEQWKQKDNITVVVLTHNNQLFLTSLQNPREERLIDRQKNVPIRKVIIQQWKKDENKYINYVYDSNPLSFLDGNTNYFIELGHGFKIGMDGKGEFSTDFFCKYGTSRLPKLGYDHSLYIKQIVVLEWDLVGSIPEIQI</sequence>
<name>A0ABQ0DS66_9EUKA</name>
<gene>
    <name evidence="1" type="ORF">ENUP19_0259G0028</name>
</gene>
<evidence type="ECO:0000313" key="1">
    <source>
        <dbReference type="EMBL" id="GAB1225695.1"/>
    </source>
</evidence>
<keyword evidence="2" id="KW-1185">Reference proteome</keyword>
<dbReference type="Proteomes" id="UP001628156">
    <property type="component" value="Unassembled WGS sequence"/>
</dbReference>
<evidence type="ECO:0000313" key="2">
    <source>
        <dbReference type="Proteomes" id="UP001628156"/>
    </source>
</evidence>
<protein>
    <recommendedName>
        <fullName evidence="3">TLDc domain-containing protein</fullName>
    </recommendedName>
</protein>